<dbReference type="Proteomes" id="UP000426246">
    <property type="component" value="Chromosome"/>
</dbReference>
<dbReference type="AlphaFoldDB" id="A0A6B8RM11"/>
<dbReference type="KEGG" id="ppsc:EHS13_20290"/>
<organism evidence="1 2">
    <name type="scientific">Paenibacillus psychroresistens</name>
    <dbReference type="NCBI Taxonomy" id="1778678"/>
    <lineage>
        <taxon>Bacteria</taxon>
        <taxon>Bacillati</taxon>
        <taxon>Bacillota</taxon>
        <taxon>Bacilli</taxon>
        <taxon>Bacillales</taxon>
        <taxon>Paenibacillaceae</taxon>
        <taxon>Paenibacillus</taxon>
    </lineage>
</organism>
<reference evidence="2" key="1">
    <citation type="submission" date="2018-11" db="EMBL/GenBank/DDBJ databases">
        <title>Complete genome sequence of Paenibacillus sp. ML311-T8.</title>
        <authorList>
            <person name="Nam Y.-D."/>
            <person name="Kang J."/>
            <person name="Chung W.-H."/>
            <person name="Park Y.S."/>
        </authorList>
    </citation>
    <scope>NUCLEOTIDE SEQUENCE [LARGE SCALE GENOMIC DNA]</scope>
    <source>
        <strain evidence="2">ML311-T8</strain>
    </source>
</reference>
<evidence type="ECO:0000313" key="1">
    <source>
        <dbReference type="EMBL" id="QGQ97059.1"/>
    </source>
</evidence>
<dbReference type="Pfam" id="PF04985">
    <property type="entry name" value="Phage_tube"/>
    <property type="match status" value="1"/>
</dbReference>
<accession>A0A6B8RM11</accession>
<name>A0A6B8RM11_9BACL</name>
<dbReference type="RefSeq" id="WP_155702159.1">
    <property type="nucleotide sequence ID" value="NZ_CP034235.1"/>
</dbReference>
<gene>
    <name evidence="1" type="ORF">EHS13_20290</name>
</gene>
<dbReference type="EMBL" id="CP034235">
    <property type="protein sequence ID" value="QGQ97059.1"/>
    <property type="molecule type" value="Genomic_DNA"/>
</dbReference>
<dbReference type="InterPro" id="IPR006498">
    <property type="entry name" value="Tail_tube"/>
</dbReference>
<evidence type="ECO:0000313" key="2">
    <source>
        <dbReference type="Proteomes" id="UP000426246"/>
    </source>
</evidence>
<keyword evidence="2" id="KW-1185">Reference proteome</keyword>
<protein>
    <submittedName>
        <fullName evidence="1">Phage tail protein</fullName>
    </submittedName>
</protein>
<dbReference type="OrthoDB" id="9814992at2"/>
<sequence length="176" mass="19618">MPKITNKTIQYKLKASNQANAMVLIDDSSDLQLPSIEKLTDTVKGSGIMGEIDLPSFGQLGSMTFAVNNRADNAQYAIMSRPGEIKFEIIWVVDVFDSSQVKVGIQQHKVFLSGVSKKYDMGKIDVNSGADGSSEFEIYYLRKIVDGKEVLLIDKFNFKYVVNGTDYMNDLRTALQ</sequence>
<proteinExistence type="predicted"/>